<dbReference type="PROSITE" id="PS50056">
    <property type="entry name" value="TYR_PHOSPHATASE_2"/>
    <property type="match status" value="1"/>
</dbReference>
<dbReference type="GO" id="GO:0005829">
    <property type="term" value="C:cytosol"/>
    <property type="evidence" value="ECO:0007669"/>
    <property type="project" value="TreeGrafter"/>
</dbReference>
<evidence type="ECO:0000259" key="7">
    <source>
        <dbReference type="PROSITE" id="PS50054"/>
    </source>
</evidence>
<dbReference type="SUPFAM" id="SSF82185">
    <property type="entry name" value="Histone H3 K4-specific methyltransferase SET7/9 N-terminal domain"/>
    <property type="match status" value="2"/>
</dbReference>
<keyword evidence="4" id="KW-0904">Protein phosphatase</keyword>
<dbReference type="GO" id="GO:0007165">
    <property type="term" value="P:signal transduction"/>
    <property type="evidence" value="ECO:0007669"/>
    <property type="project" value="TreeGrafter"/>
</dbReference>
<dbReference type="InterPro" id="IPR020422">
    <property type="entry name" value="TYR_PHOSPHATASE_DUAL_dom"/>
</dbReference>
<dbReference type="SMART" id="SM00195">
    <property type="entry name" value="DSPc"/>
    <property type="match status" value="1"/>
</dbReference>
<reference evidence="9" key="1">
    <citation type="submission" date="2021-09" db="EMBL/GenBank/DDBJ databases">
        <authorList>
            <consortium name="AG Swart"/>
            <person name="Singh M."/>
            <person name="Singh A."/>
            <person name="Seah K."/>
            <person name="Emmerich C."/>
        </authorList>
    </citation>
    <scope>NUCLEOTIDE SEQUENCE</scope>
    <source>
        <strain evidence="9">ATCC30299</strain>
    </source>
</reference>
<protein>
    <recommendedName>
        <fullName evidence="11">Protein-tyrosine-phosphatase</fullName>
    </recommendedName>
</protein>
<dbReference type="Gene3D" id="2.20.110.10">
    <property type="entry name" value="Histone H3 K4-specific methyltransferase SET7/9 N-terminal domain"/>
    <property type="match status" value="1"/>
</dbReference>
<dbReference type="PROSITE" id="PS50054">
    <property type="entry name" value="TYR_PHOSPHATASE_DUAL"/>
    <property type="match status" value="1"/>
</dbReference>
<dbReference type="Pfam" id="PF00782">
    <property type="entry name" value="DSPc"/>
    <property type="match status" value="1"/>
</dbReference>
<dbReference type="GO" id="GO:0004722">
    <property type="term" value="F:protein serine/threonine phosphatase activity"/>
    <property type="evidence" value="ECO:0007669"/>
    <property type="project" value="UniProtKB-EC"/>
</dbReference>
<evidence type="ECO:0000256" key="3">
    <source>
        <dbReference type="ARBA" id="ARBA00022801"/>
    </source>
</evidence>
<evidence type="ECO:0000256" key="1">
    <source>
        <dbReference type="ARBA" id="ARBA00008601"/>
    </source>
</evidence>
<dbReference type="PANTHER" id="PTHR45948">
    <property type="entry name" value="DUAL SPECIFICITY PROTEIN PHOSPHATASE DDB_G0269404-RELATED"/>
    <property type="match status" value="1"/>
</dbReference>
<keyword evidence="3" id="KW-0378">Hydrolase</keyword>
<dbReference type="Proteomes" id="UP001162131">
    <property type="component" value="Unassembled WGS sequence"/>
</dbReference>
<evidence type="ECO:0000259" key="8">
    <source>
        <dbReference type="PROSITE" id="PS50056"/>
    </source>
</evidence>
<comment type="caution">
    <text evidence="9">The sequence shown here is derived from an EMBL/GenBank/DDBJ whole genome shotgun (WGS) entry which is preliminary data.</text>
</comment>
<accession>A0AAU9K9K2</accession>
<dbReference type="SUPFAM" id="SSF52799">
    <property type="entry name" value="(Phosphotyrosine protein) phosphatases II"/>
    <property type="match status" value="1"/>
</dbReference>
<dbReference type="Gene3D" id="3.90.190.10">
    <property type="entry name" value="Protein tyrosine phosphatase superfamily"/>
    <property type="match status" value="1"/>
</dbReference>
<evidence type="ECO:0000256" key="2">
    <source>
        <dbReference type="ARBA" id="ARBA00022737"/>
    </source>
</evidence>
<feature type="domain" description="Tyrosine-protein phosphatase" evidence="7">
    <location>
        <begin position="326"/>
        <end position="468"/>
    </location>
</feature>
<dbReference type="AlphaFoldDB" id="A0AAU9K9K2"/>
<dbReference type="PANTHER" id="PTHR45948:SF2">
    <property type="entry name" value="DUAL SPECIFICITY PROTEIN PHOSPHATASE"/>
    <property type="match status" value="1"/>
</dbReference>
<name>A0AAU9K9K2_9CILI</name>
<evidence type="ECO:0000256" key="4">
    <source>
        <dbReference type="ARBA" id="ARBA00022912"/>
    </source>
</evidence>
<comment type="catalytic activity">
    <reaction evidence="5">
        <text>O-phospho-L-seryl-[protein] + H2O = L-seryl-[protein] + phosphate</text>
        <dbReference type="Rhea" id="RHEA:20629"/>
        <dbReference type="Rhea" id="RHEA-COMP:9863"/>
        <dbReference type="Rhea" id="RHEA-COMP:11604"/>
        <dbReference type="ChEBI" id="CHEBI:15377"/>
        <dbReference type="ChEBI" id="CHEBI:29999"/>
        <dbReference type="ChEBI" id="CHEBI:43474"/>
        <dbReference type="ChEBI" id="CHEBI:83421"/>
        <dbReference type="EC" id="3.1.3.16"/>
    </reaction>
</comment>
<dbReference type="CDD" id="cd14498">
    <property type="entry name" value="DSP"/>
    <property type="match status" value="1"/>
</dbReference>
<dbReference type="InterPro" id="IPR003409">
    <property type="entry name" value="MORN"/>
</dbReference>
<evidence type="ECO:0000256" key="5">
    <source>
        <dbReference type="ARBA" id="ARBA00047761"/>
    </source>
</evidence>
<organism evidence="9 10">
    <name type="scientific">Blepharisma stoltei</name>
    <dbReference type="NCBI Taxonomy" id="1481888"/>
    <lineage>
        <taxon>Eukaryota</taxon>
        <taxon>Sar</taxon>
        <taxon>Alveolata</taxon>
        <taxon>Ciliophora</taxon>
        <taxon>Postciliodesmatophora</taxon>
        <taxon>Heterotrichea</taxon>
        <taxon>Heterotrichida</taxon>
        <taxon>Blepharismidae</taxon>
        <taxon>Blepharisma</taxon>
    </lineage>
</organism>
<dbReference type="InterPro" id="IPR029021">
    <property type="entry name" value="Prot-tyrosine_phosphatase-like"/>
</dbReference>
<dbReference type="SMART" id="SM00698">
    <property type="entry name" value="MORN"/>
    <property type="match status" value="3"/>
</dbReference>
<comment type="catalytic activity">
    <reaction evidence="6">
        <text>O-phospho-L-threonyl-[protein] + H2O = L-threonyl-[protein] + phosphate</text>
        <dbReference type="Rhea" id="RHEA:47004"/>
        <dbReference type="Rhea" id="RHEA-COMP:11060"/>
        <dbReference type="Rhea" id="RHEA-COMP:11605"/>
        <dbReference type="ChEBI" id="CHEBI:15377"/>
        <dbReference type="ChEBI" id="CHEBI:30013"/>
        <dbReference type="ChEBI" id="CHEBI:43474"/>
        <dbReference type="ChEBI" id="CHEBI:61977"/>
        <dbReference type="EC" id="3.1.3.16"/>
    </reaction>
</comment>
<sequence length="469" mass="54278">MDSCASNDANDQVSSDLTLLQDRIEKFNLGSSCQLVYVQAFIRGYLARKHIKQNKPKSIVQIATNFKAFKAYFGAKICDEIYQELEDNGMYFKAEDIGPSWIKPTKAGVDETYLGEINEKRIPNGRGIWICMEEDSKYIYEGDWYDGEHHGKGRKINNLGLLYVGDWVYGNRHGKGFIRYPKGKCYEGDWKDDRCHGFGHQWNTRNIHWDGQFQFDRPHGLARSWSDEYSYYGFFKYLMHHGKGWMVLSNGTQYIDTFLYNSAIGKGTLKYKNGNIYKGYVANYKKSGFGTLEIKGEGLYKGKFKDDKAVGDFLFISYSGERKKHHIQRKVPGESRIKEGEAAQDVEELKKKGIRNIVRVLYNEDVQKLPDINYHIIPVKDSEKENISQYFPEAIKFIHNILLSNEKVLVHCYKGISRSPTIILAYIIAAQKESIESAWNLIKHKRRIVRPNSGFIKQLKDYDFSQIAL</sequence>
<proteinExistence type="inferred from homology"/>
<dbReference type="PROSITE" id="PS50096">
    <property type="entry name" value="IQ"/>
    <property type="match status" value="1"/>
</dbReference>
<dbReference type="InterPro" id="IPR000387">
    <property type="entry name" value="Tyr_Pase_dom"/>
</dbReference>
<evidence type="ECO:0000313" key="10">
    <source>
        <dbReference type="Proteomes" id="UP001162131"/>
    </source>
</evidence>
<dbReference type="InterPro" id="IPR000340">
    <property type="entry name" value="Dual-sp_phosphatase_cat-dom"/>
</dbReference>
<dbReference type="PROSITE" id="PS00383">
    <property type="entry name" value="TYR_PHOSPHATASE_1"/>
    <property type="match status" value="1"/>
</dbReference>
<feature type="domain" description="Tyrosine specific protein phosphatases" evidence="8">
    <location>
        <begin position="389"/>
        <end position="446"/>
    </location>
</feature>
<dbReference type="Pfam" id="PF02493">
    <property type="entry name" value="MORN"/>
    <property type="match status" value="4"/>
</dbReference>
<evidence type="ECO:0000313" key="9">
    <source>
        <dbReference type="EMBL" id="CAG9329842.1"/>
    </source>
</evidence>
<dbReference type="InterPro" id="IPR016130">
    <property type="entry name" value="Tyr_Pase_AS"/>
</dbReference>
<evidence type="ECO:0000256" key="6">
    <source>
        <dbReference type="ARBA" id="ARBA00048336"/>
    </source>
</evidence>
<keyword evidence="2" id="KW-0677">Repeat</keyword>
<keyword evidence="10" id="KW-1185">Reference proteome</keyword>
<comment type="similarity">
    <text evidence="1">Belongs to the protein-tyrosine phosphatase family. Non-receptor class dual specificity subfamily.</text>
</comment>
<dbReference type="GO" id="GO:0004725">
    <property type="term" value="F:protein tyrosine phosphatase activity"/>
    <property type="evidence" value="ECO:0007669"/>
    <property type="project" value="TreeGrafter"/>
</dbReference>
<gene>
    <name evidence="9" type="ORF">BSTOLATCC_MIC49883</name>
</gene>
<dbReference type="EMBL" id="CAJZBQ010000049">
    <property type="protein sequence ID" value="CAG9329842.1"/>
    <property type="molecule type" value="Genomic_DNA"/>
</dbReference>
<evidence type="ECO:0008006" key="11">
    <source>
        <dbReference type="Google" id="ProtNLM"/>
    </source>
</evidence>